<evidence type="ECO:0000256" key="5">
    <source>
        <dbReference type="SAM" id="Phobius"/>
    </source>
</evidence>
<feature type="transmembrane region" description="Helical" evidence="5">
    <location>
        <begin position="36"/>
        <end position="57"/>
    </location>
</feature>
<name>A0A1T5P837_9BACT</name>
<evidence type="ECO:0000313" key="6">
    <source>
        <dbReference type="EMBL" id="SKD08915.1"/>
    </source>
</evidence>
<keyword evidence="2 5" id="KW-0812">Transmembrane</keyword>
<evidence type="ECO:0000256" key="3">
    <source>
        <dbReference type="ARBA" id="ARBA00022989"/>
    </source>
</evidence>
<organism evidence="6 7">
    <name type="scientific">Chitinophaga ginsengisegetis</name>
    <dbReference type="NCBI Taxonomy" id="393003"/>
    <lineage>
        <taxon>Bacteria</taxon>
        <taxon>Pseudomonadati</taxon>
        <taxon>Bacteroidota</taxon>
        <taxon>Chitinophagia</taxon>
        <taxon>Chitinophagales</taxon>
        <taxon>Chitinophagaceae</taxon>
        <taxon>Chitinophaga</taxon>
    </lineage>
</organism>
<dbReference type="AlphaFoldDB" id="A0A1T5P837"/>
<dbReference type="RefSeq" id="WP_079472067.1">
    <property type="nucleotide sequence ID" value="NZ_FUZZ01000004.1"/>
</dbReference>
<reference evidence="6 7" key="1">
    <citation type="submission" date="2017-02" db="EMBL/GenBank/DDBJ databases">
        <authorList>
            <person name="Peterson S.W."/>
        </authorList>
    </citation>
    <scope>NUCLEOTIDE SEQUENCE [LARGE SCALE GENOMIC DNA]</scope>
    <source>
        <strain evidence="6 7">DSM 18108</strain>
    </source>
</reference>
<dbReference type="Proteomes" id="UP000190166">
    <property type="component" value="Unassembled WGS sequence"/>
</dbReference>
<protein>
    <recommendedName>
        <fullName evidence="8">Import component protein</fullName>
    </recommendedName>
</protein>
<dbReference type="EMBL" id="FUZZ01000004">
    <property type="protein sequence ID" value="SKD08915.1"/>
    <property type="molecule type" value="Genomic_DNA"/>
</dbReference>
<keyword evidence="4 5" id="KW-0472">Membrane</keyword>
<evidence type="ECO:0000256" key="2">
    <source>
        <dbReference type="ARBA" id="ARBA00022692"/>
    </source>
</evidence>
<accession>A0A1T5P837</accession>
<keyword evidence="3 5" id="KW-1133">Transmembrane helix</keyword>
<comment type="subcellular location">
    <subcellularLocation>
        <location evidence="1">Membrane</location>
        <topology evidence="1">Multi-pass membrane protein</topology>
    </subcellularLocation>
</comment>
<keyword evidence="7" id="KW-1185">Reference proteome</keyword>
<evidence type="ECO:0000256" key="1">
    <source>
        <dbReference type="ARBA" id="ARBA00004141"/>
    </source>
</evidence>
<evidence type="ECO:0000313" key="7">
    <source>
        <dbReference type="Proteomes" id="UP000190166"/>
    </source>
</evidence>
<sequence length="107" mass="11897">MNSKTLSILSYVTLIGWLIAYFSGKEKSDSLLRYHLRQSLGLAIVSILLNITLTIIAHVVPSLSFLGLIGYVILIFWILGIINAANQAEKPVPVFGKVFENKFSFIN</sequence>
<feature type="transmembrane region" description="Helical" evidence="5">
    <location>
        <begin position="63"/>
        <end position="82"/>
    </location>
</feature>
<dbReference type="Pfam" id="PF09685">
    <property type="entry name" value="MamF_MmsF"/>
    <property type="match status" value="1"/>
</dbReference>
<evidence type="ECO:0000256" key="4">
    <source>
        <dbReference type="ARBA" id="ARBA00023136"/>
    </source>
</evidence>
<evidence type="ECO:0008006" key="8">
    <source>
        <dbReference type="Google" id="ProtNLM"/>
    </source>
</evidence>
<feature type="transmembrane region" description="Helical" evidence="5">
    <location>
        <begin position="6"/>
        <end position="24"/>
    </location>
</feature>
<dbReference type="InterPro" id="IPR019109">
    <property type="entry name" value="MamF_MmsF"/>
</dbReference>
<dbReference type="STRING" id="393003.SAMN05660461_4792"/>
<gene>
    <name evidence="6" type="ORF">SAMN05660461_4792</name>
</gene>
<proteinExistence type="predicted"/>